<sequence>MLWLQLPDAPIQSFANFAEIVVTLLTTHWIHLDSLTESMCNDGQPEAPGQPGAPGTKGSGLPGPLDPPGSVGSPGQQGQDGNAAGTGLP</sequence>
<proteinExistence type="predicted"/>
<reference evidence="2 3" key="2">
    <citation type="submission" date="2018-11" db="EMBL/GenBank/DDBJ databases">
        <authorList>
            <consortium name="Pathogen Informatics"/>
        </authorList>
    </citation>
    <scope>NUCLEOTIDE SEQUENCE [LARGE SCALE GENOMIC DNA]</scope>
    <source>
        <strain evidence="2 3">MHpl1</strain>
    </source>
</reference>
<organism evidence="4">
    <name type="scientific">Haemonchus placei</name>
    <name type="common">Barber's pole worm</name>
    <dbReference type="NCBI Taxonomy" id="6290"/>
    <lineage>
        <taxon>Eukaryota</taxon>
        <taxon>Metazoa</taxon>
        <taxon>Ecdysozoa</taxon>
        <taxon>Nematoda</taxon>
        <taxon>Chromadorea</taxon>
        <taxon>Rhabditida</taxon>
        <taxon>Rhabditina</taxon>
        <taxon>Rhabditomorpha</taxon>
        <taxon>Strongyloidea</taxon>
        <taxon>Trichostrongylidae</taxon>
        <taxon>Haemonchus</taxon>
    </lineage>
</organism>
<protein>
    <submittedName>
        <fullName evidence="4">Collagen-like protein</fullName>
    </submittedName>
</protein>
<gene>
    <name evidence="2" type="ORF">HPLM_LOCUS15890</name>
</gene>
<dbReference type="Proteomes" id="UP000268014">
    <property type="component" value="Unassembled WGS sequence"/>
</dbReference>
<reference evidence="4" key="1">
    <citation type="submission" date="2017-02" db="UniProtKB">
        <authorList>
            <consortium name="WormBaseParasite"/>
        </authorList>
    </citation>
    <scope>IDENTIFICATION</scope>
</reference>
<feature type="region of interest" description="Disordered" evidence="1">
    <location>
        <begin position="38"/>
        <end position="89"/>
    </location>
</feature>
<feature type="compositionally biased region" description="Low complexity" evidence="1">
    <location>
        <begin position="68"/>
        <end position="81"/>
    </location>
</feature>
<keyword evidence="3" id="KW-1185">Reference proteome</keyword>
<evidence type="ECO:0000256" key="1">
    <source>
        <dbReference type="SAM" id="MobiDB-lite"/>
    </source>
</evidence>
<dbReference type="WBParaSite" id="HPLM_0001589801-mRNA-1">
    <property type="protein sequence ID" value="HPLM_0001589801-mRNA-1"/>
    <property type="gene ID" value="HPLM_0001589801"/>
</dbReference>
<evidence type="ECO:0000313" key="4">
    <source>
        <dbReference type="WBParaSite" id="HPLM_0001589801-mRNA-1"/>
    </source>
</evidence>
<evidence type="ECO:0000313" key="3">
    <source>
        <dbReference type="Proteomes" id="UP000268014"/>
    </source>
</evidence>
<feature type="compositionally biased region" description="Low complexity" evidence="1">
    <location>
        <begin position="43"/>
        <end position="54"/>
    </location>
</feature>
<dbReference type="EMBL" id="UZAF01019178">
    <property type="protein sequence ID" value="VDO58195.1"/>
    <property type="molecule type" value="Genomic_DNA"/>
</dbReference>
<dbReference type="AlphaFoldDB" id="A0A0N4WW02"/>
<evidence type="ECO:0000313" key="2">
    <source>
        <dbReference type="EMBL" id="VDO58195.1"/>
    </source>
</evidence>
<accession>A0A0N4WW02</accession>
<name>A0A0N4WW02_HAEPC</name>